<dbReference type="AlphaFoldDB" id="D1Z1U8"/>
<keyword evidence="3" id="KW-0285">Flavoprotein</keyword>
<dbReference type="PANTHER" id="PTHR43429:SF3">
    <property type="entry name" value="NITRITE REDUCTASE [NAD(P)H]"/>
    <property type="match status" value="1"/>
</dbReference>
<evidence type="ECO:0000256" key="4">
    <source>
        <dbReference type="ARBA" id="ARBA00022827"/>
    </source>
</evidence>
<feature type="domain" description="Pyridine nucleotide-disulphide oxidoreductase dimerisation" evidence="6">
    <location>
        <begin position="330"/>
        <end position="431"/>
    </location>
</feature>
<dbReference type="PRINTS" id="PR00368">
    <property type="entry name" value="FADPNR"/>
</dbReference>
<dbReference type="InterPro" id="IPR050260">
    <property type="entry name" value="FAD-bd_OxRdtase"/>
</dbReference>
<dbReference type="PANTHER" id="PTHR43429">
    <property type="entry name" value="PYRIDINE NUCLEOTIDE-DISULFIDE OXIDOREDUCTASE DOMAIN-CONTAINING"/>
    <property type="match status" value="1"/>
</dbReference>
<evidence type="ECO:0000256" key="2">
    <source>
        <dbReference type="ARBA" id="ARBA00009130"/>
    </source>
</evidence>
<dbReference type="InParanoid" id="D1Z1U8"/>
<reference evidence="8 9" key="2">
    <citation type="journal article" date="2008" name="Int. J. Syst. Evol. Microbiol.">
        <title>Methanocella paludicola gen. nov., sp. nov., a methane-producing archaeon, the first isolate of the lineage 'Rice Cluster I', and proposal of the new archaeal order Methanocellales ord. nov.</title>
        <authorList>
            <person name="Sakai S."/>
            <person name="Imachi H."/>
            <person name="Hanada S."/>
            <person name="Ohashi A."/>
            <person name="Harada H."/>
            <person name="Kamagata Y."/>
        </authorList>
    </citation>
    <scope>NUCLEOTIDE SEQUENCE [LARGE SCALE GENOMIC DNA]</scope>
    <source>
        <strain evidence="9">DSM 17711 / JCM 13418 / NBRC 101707 / SANAE</strain>
    </source>
</reference>
<dbReference type="InterPro" id="IPR036188">
    <property type="entry name" value="FAD/NAD-bd_sf"/>
</dbReference>
<feature type="domain" description="FAD/NAD(P)-binding" evidence="7">
    <location>
        <begin position="5"/>
        <end position="287"/>
    </location>
</feature>
<evidence type="ECO:0000259" key="7">
    <source>
        <dbReference type="Pfam" id="PF07992"/>
    </source>
</evidence>
<comment type="similarity">
    <text evidence="2">Belongs to the class-III pyridine nucleotide-disulfide oxidoreductase family.</text>
</comment>
<dbReference type="Gene3D" id="3.50.50.60">
    <property type="entry name" value="FAD/NAD(P)-binding domain"/>
    <property type="match status" value="2"/>
</dbReference>
<dbReference type="SUPFAM" id="SSF51905">
    <property type="entry name" value="FAD/NAD(P)-binding domain"/>
    <property type="match status" value="2"/>
</dbReference>
<keyword evidence="4" id="KW-0274">FAD</keyword>
<dbReference type="InterPro" id="IPR023753">
    <property type="entry name" value="FAD/NAD-binding_dom"/>
</dbReference>
<dbReference type="RefSeq" id="WP_012901344.1">
    <property type="nucleotide sequence ID" value="NC_013665.1"/>
</dbReference>
<dbReference type="Pfam" id="PF02852">
    <property type="entry name" value="Pyr_redox_dim"/>
    <property type="match status" value="1"/>
</dbReference>
<evidence type="ECO:0000259" key="6">
    <source>
        <dbReference type="Pfam" id="PF02852"/>
    </source>
</evidence>
<dbReference type="InterPro" id="IPR016156">
    <property type="entry name" value="FAD/NAD-linked_Rdtase_dimer_sf"/>
</dbReference>
<dbReference type="eggNOG" id="arCOG01069">
    <property type="taxonomic scope" value="Archaea"/>
</dbReference>
<protein>
    <submittedName>
        <fullName evidence="8">NADH oxidase</fullName>
    </submittedName>
</protein>
<proteinExistence type="inferred from homology"/>
<evidence type="ECO:0000313" key="8">
    <source>
        <dbReference type="EMBL" id="BAI62670.1"/>
    </source>
</evidence>
<feature type="transmembrane region" description="Helical" evidence="5">
    <location>
        <begin position="6"/>
        <end position="23"/>
    </location>
</feature>
<evidence type="ECO:0000256" key="1">
    <source>
        <dbReference type="ARBA" id="ARBA00001974"/>
    </source>
</evidence>
<name>D1Z1U8_METPS</name>
<sequence length="451" mass="47861">MSSDRIVFIGAGGAGITTAFTLARKRPDMKITLFSKDPIVAYSQCGMPFVLDRKIESFDKLVLYTPEVFKDLGLDVRTGTAVTGIDLEAKTVTIEGGEALEYGKLVISTGSVPFVPPVPGVGLMGVYRLLTLEDGKRLAEAMDNVESVAIIGGGPIGLETAPAFLDRFIDVTIIERMPQLMPGALDPDMTKMLEDHLKDKGAVVITGKGVDSINGKDRVESVSVGGETIKADMVLLAAGVKPNVELAKKAGIDIGPAGGIDVDEHFRVKKNGKVLDDVYAAGDCVEEVNAITGRKVVCAIGTVANRQSGYLANELMGMGVPYGPVLCPAITVVGDLQIGSVGLTTRACEAAGIKPISFKAKSNTRARYYPEGGQLDIKLIADGRRVIGAQIIGKEGVHGRINVLTLAIHKKMTPAELADVETCYAPPVSPMIDPITYTAEMLALRCKKYKK</sequence>
<dbReference type="GO" id="GO:0016491">
    <property type="term" value="F:oxidoreductase activity"/>
    <property type="evidence" value="ECO:0007669"/>
    <property type="project" value="InterPro"/>
</dbReference>
<dbReference type="OrthoDB" id="27922at2157"/>
<keyword evidence="5" id="KW-1133">Transmembrane helix</keyword>
<dbReference type="GeneID" id="8683054"/>
<dbReference type="SUPFAM" id="SSF55424">
    <property type="entry name" value="FAD/NAD-linked reductases, dimerisation (C-terminal) domain"/>
    <property type="match status" value="1"/>
</dbReference>
<keyword evidence="5" id="KW-0812">Transmembrane</keyword>
<organism evidence="8 9">
    <name type="scientific">Methanocella paludicola (strain DSM 17711 / JCM 13418 / NBRC 101707 / SANAE)</name>
    <dbReference type="NCBI Taxonomy" id="304371"/>
    <lineage>
        <taxon>Archaea</taxon>
        <taxon>Methanobacteriati</taxon>
        <taxon>Methanobacteriota</taxon>
        <taxon>Stenosarchaea group</taxon>
        <taxon>Methanomicrobia</taxon>
        <taxon>Methanocellales</taxon>
        <taxon>Methanocellaceae</taxon>
        <taxon>Methanocella</taxon>
    </lineage>
</organism>
<evidence type="ECO:0000256" key="3">
    <source>
        <dbReference type="ARBA" id="ARBA00022630"/>
    </source>
</evidence>
<keyword evidence="9" id="KW-1185">Reference proteome</keyword>
<dbReference type="EMBL" id="AP011532">
    <property type="protein sequence ID" value="BAI62670.1"/>
    <property type="molecule type" value="Genomic_DNA"/>
</dbReference>
<dbReference type="Proteomes" id="UP000001882">
    <property type="component" value="Chromosome"/>
</dbReference>
<dbReference type="FunCoup" id="D1Z1U8">
    <property type="interactions" value="42"/>
</dbReference>
<dbReference type="Pfam" id="PF07992">
    <property type="entry name" value="Pyr_redox_2"/>
    <property type="match status" value="1"/>
</dbReference>
<evidence type="ECO:0000256" key="5">
    <source>
        <dbReference type="SAM" id="Phobius"/>
    </source>
</evidence>
<dbReference type="InterPro" id="IPR004099">
    <property type="entry name" value="Pyr_nucl-diS_OxRdtase_dimer"/>
</dbReference>
<evidence type="ECO:0000313" key="9">
    <source>
        <dbReference type="Proteomes" id="UP000001882"/>
    </source>
</evidence>
<dbReference type="STRING" id="304371.MCP_2598"/>
<accession>D1Z1U8</accession>
<gene>
    <name evidence="8" type="ordered locus">MCP_2598</name>
</gene>
<dbReference type="KEGG" id="mpd:MCP_2598"/>
<reference evidence="8 9" key="1">
    <citation type="journal article" date="2007" name="Appl. Environ. Microbiol.">
        <title>Isolation of key methanogens for global methane emission from rice paddy fields: a novel isolate affiliated with the clone cluster rice cluster I.</title>
        <authorList>
            <person name="Sakai S."/>
            <person name="Imachi H."/>
            <person name="Sekiguchi Y."/>
            <person name="Ohashi A."/>
            <person name="Harada H."/>
            <person name="Kamagata Y."/>
        </authorList>
    </citation>
    <scope>NUCLEOTIDE SEQUENCE [LARGE SCALE GENOMIC DNA]</scope>
    <source>
        <strain evidence="9">DSM 17711 / JCM 13418 / NBRC 101707 / SANAE</strain>
    </source>
</reference>
<reference evidence="9" key="3">
    <citation type="journal article" date="2011" name="PLoS ONE">
        <title>Genome sequence of a mesophilic hydrogenotrophic methanogen Methanocella paludicola, the first cultivated representative of the order Methanocellales.</title>
        <authorList>
            <person name="Sakai S."/>
            <person name="Takaki Y."/>
            <person name="Shimamura S."/>
            <person name="Sekine M."/>
            <person name="Tajima T."/>
            <person name="Kosugi H."/>
            <person name="Ichikawa N."/>
            <person name="Tasumi E."/>
            <person name="Hiraki A.T."/>
            <person name="Shimizu A."/>
            <person name="Kato Y."/>
            <person name="Nishiko R."/>
            <person name="Mori K."/>
            <person name="Fujita N."/>
            <person name="Imachi H."/>
            <person name="Takai K."/>
        </authorList>
    </citation>
    <scope>NUCLEOTIDE SEQUENCE [LARGE SCALE GENOMIC DNA]</scope>
    <source>
        <strain evidence="9">DSM 17711 / JCM 13418 / NBRC 101707 / SANAE</strain>
    </source>
</reference>
<keyword evidence="5" id="KW-0472">Membrane</keyword>
<comment type="cofactor">
    <cofactor evidence="1">
        <name>FAD</name>
        <dbReference type="ChEBI" id="CHEBI:57692"/>
    </cofactor>
</comment>
<dbReference type="PRINTS" id="PR00411">
    <property type="entry name" value="PNDRDTASEI"/>
</dbReference>